<gene>
    <name evidence="2" type="ORF">Ahy_A05g025001</name>
</gene>
<evidence type="ECO:0000313" key="3">
    <source>
        <dbReference type="Proteomes" id="UP000289738"/>
    </source>
</evidence>
<accession>A0A445D835</accession>
<evidence type="ECO:0000313" key="2">
    <source>
        <dbReference type="EMBL" id="RYR59170.1"/>
    </source>
</evidence>
<name>A0A445D835_ARAHY</name>
<feature type="region of interest" description="Disordered" evidence="1">
    <location>
        <begin position="74"/>
        <end position="100"/>
    </location>
</feature>
<dbReference type="AlphaFoldDB" id="A0A445D835"/>
<sequence length="100" mass="11005">MHSLNPIPGEELWEKSEYNKPQPPKTRRRPEILRRKGERTLMRSLRTVRSLKLQQTDDIACALAAAATTVVAKSKSQDEANANAPNNAAATIGIQTVDAP</sequence>
<protein>
    <submittedName>
        <fullName evidence="2">Uncharacterized protein</fullName>
    </submittedName>
</protein>
<comment type="caution">
    <text evidence="2">The sequence shown here is derived from an EMBL/GenBank/DDBJ whole genome shotgun (WGS) entry which is preliminary data.</text>
</comment>
<organism evidence="2 3">
    <name type="scientific">Arachis hypogaea</name>
    <name type="common">Peanut</name>
    <dbReference type="NCBI Taxonomy" id="3818"/>
    <lineage>
        <taxon>Eukaryota</taxon>
        <taxon>Viridiplantae</taxon>
        <taxon>Streptophyta</taxon>
        <taxon>Embryophyta</taxon>
        <taxon>Tracheophyta</taxon>
        <taxon>Spermatophyta</taxon>
        <taxon>Magnoliopsida</taxon>
        <taxon>eudicotyledons</taxon>
        <taxon>Gunneridae</taxon>
        <taxon>Pentapetalae</taxon>
        <taxon>rosids</taxon>
        <taxon>fabids</taxon>
        <taxon>Fabales</taxon>
        <taxon>Fabaceae</taxon>
        <taxon>Papilionoideae</taxon>
        <taxon>50 kb inversion clade</taxon>
        <taxon>dalbergioids sensu lato</taxon>
        <taxon>Dalbergieae</taxon>
        <taxon>Pterocarpus clade</taxon>
        <taxon>Arachis</taxon>
    </lineage>
</organism>
<proteinExistence type="predicted"/>
<feature type="compositionally biased region" description="Low complexity" evidence="1">
    <location>
        <begin position="80"/>
        <end position="90"/>
    </location>
</feature>
<dbReference type="Proteomes" id="UP000289738">
    <property type="component" value="Chromosome A05"/>
</dbReference>
<keyword evidence="3" id="KW-1185">Reference proteome</keyword>
<reference evidence="2 3" key="1">
    <citation type="submission" date="2019-01" db="EMBL/GenBank/DDBJ databases">
        <title>Sequencing of cultivated peanut Arachis hypogaea provides insights into genome evolution and oil improvement.</title>
        <authorList>
            <person name="Chen X."/>
        </authorList>
    </citation>
    <scope>NUCLEOTIDE SEQUENCE [LARGE SCALE GENOMIC DNA]</scope>
    <source>
        <strain evidence="3">cv. Fuhuasheng</strain>
        <tissue evidence="2">Leaves</tissue>
    </source>
</reference>
<evidence type="ECO:0000256" key="1">
    <source>
        <dbReference type="SAM" id="MobiDB-lite"/>
    </source>
</evidence>
<dbReference type="EMBL" id="SDMP01000005">
    <property type="protein sequence ID" value="RYR59170.1"/>
    <property type="molecule type" value="Genomic_DNA"/>
</dbReference>
<feature type="region of interest" description="Disordered" evidence="1">
    <location>
        <begin position="1"/>
        <end position="32"/>
    </location>
</feature>